<dbReference type="GeneID" id="87595007"/>
<sequence length="172" mass="20704">MERVVEVPKTFRYLPFFEEDVKSITYHTDQSFEEIIQNIYFIFDIEKQYEPWNELEKSIPAVLNTWKTKQDEIATLFRNRKKQEAEGPMILFAAHLLSVVYWLNEQPVHGLNEMQVNMNKLEVQPVNFMERYSFIIKKPSNYHSYIQLAQLYIEIEKLHVKKIITKKKSISR</sequence>
<dbReference type="Pfam" id="PF21747">
    <property type="entry name" value="YpoC"/>
    <property type="match status" value="1"/>
</dbReference>
<organism evidence="2 3">
    <name type="scientific">Bacillus paramycoides</name>
    <dbReference type="NCBI Taxonomy" id="2026194"/>
    <lineage>
        <taxon>Bacteria</taxon>
        <taxon>Bacillati</taxon>
        <taxon>Bacillota</taxon>
        <taxon>Bacilli</taxon>
        <taxon>Bacillales</taxon>
        <taxon>Bacillaceae</taxon>
        <taxon>Bacillus</taxon>
        <taxon>Bacillus cereus group</taxon>
    </lineage>
</organism>
<name>A0A1J9U3V1_9BACI</name>
<dbReference type="Proteomes" id="UP000182788">
    <property type="component" value="Unassembled WGS sequence"/>
</dbReference>
<evidence type="ECO:0000313" key="2">
    <source>
        <dbReference type="EMBL" id="OJD72745.1"/>
    </source>
</evidence>
<dbReference type="RefSeq" id="WP_048370391.1">
    <property type="nucleotide sequence ID" value="NZ_CBCSHB010000001.1"/>
</dbReference>
<dbReference type="InterPro" id="IPR048427">
    <property type="entry name" value="YpoC"/>
</dbReference>
<evidence type="ECO:0000259" key="1">
    <source>
        <dbReference type="Pfam" id="PF21747"/>
    </source>
</evidence>
<feature type="domain" description="YpoC-like" evidence="1">
    <location>
        <begin position="56"/>
        <end position="167"/>
    </location>
</feature>
<reference evidence="2 3" key="1">
    <citation type="submission" date="2016-06" db="EMBL/GenBank/DDBJ databases">
        <title>First insights into the genetic diversity and population structure of in the Bacillus cereus group bacteria from diverse marine environments.</title>
        <authorList>
            <person name="Liu Y."/>
            <person name="Lai Q."/>
            <person name="Shao Z."/>
        </authorList>
    </citation>
    <scope>NUCLEOTIDE SEQUENCE [LARGE SCALE GENOMIC DNA]</scope>
    <source>
        <strain evidence="2 3">NH24A2</strain>
    </source>
</reference>
<protein>
    <submittedName>
        <fullName evidence="2">GTPase</fullName>
    </submittedName>
</protein>
<comment type="caution">
    <text evidence="2">The sequence shown here is derived from an EMBL/GenBank/DDBJ whole genome shotgun (WGS) entry which is preliminary data.</text>
</comment>
<accession>A0A1J9U3V1</accession>
<evidence type="ECO:0000313" key="3">
    <source>
        <dbReference type="Proteomes" id="UP000182788"/>
    </source>
</evidence>
<dbReference type="AlphaFoldDB" id="A0A1J9U3V1"/>
<dbReference type="EMBL" id="MAOI01000134">
    <property type="protein sequence ID" value="OJD72745.1"/>
    <property type="molecule type" value="Genomic_DNA"/>
</dbReference>
<proteinExistence type="predicted"/>
<gene>
    <name evidence="2" type="ORF">BAU28_07190</name>
</gene>